<gene>
    <name evidence="7" type="ORF">BMR96_01300</name>
</gene>
<reference evidence="7 8" key="1">
    <citation type="journal article" date="2017" name="Front. Microbiol.">
        <title>Genomic Characterization of Dairy Associated Leuconostoc Species and Diversity of Leuconostocs in Undefined Mixed Mesophilic Starter Cultures.</title>
        <authorList>
            <person name="Frantzen C.A."/>
            <person name="Kot W."/>
            <person name="Pedersen T.B."/>
            <person name="Ardo Y.M."/>
            <person name="Broadbent J.R."/>
            <person name="Neve H."/>
            <person name="Hansen L.H."/>
            <person name="Dal Bello F."/>
            <person name="Ostlie H.M."/>
            <person name="Kleppen H.P."/>
            <person name="Vogensen F.K."/>
            <person name="Holo H."/>
        </authorList>
    </citation>
    <scope>NUCLEOTIDE SEQUENCE [LARGE SCALE GENOMIC DNA]</scope>
    <source>
        <strain evidence="7 8">LMGCF08</strain>
    </source>
</reference>
<dbReference type="EMBL" id="MPLS01000003">
    <property type="protein sequence ID" value="ORI98460.1"/>
    <property type="molecule type" value="Genomic_DNA"/>
</dbReference>
<dbReference type="STRING" id="33968.BMS77_00705"/>
<dbReference type="InterPro" id="IPR058205">
    <property type="entry name" value="D-LDH-like"/>
</dbReference>
<dbReference type="GO" id="GO:0051287">
    <property type="term" value="F:NAD binding"/>
    <property type="evidence" value="ECO:0007669"/>
    <property type="project" value="InterPro"/>
</dbReference>
<protein>
    <submittedName>
        <fullName evidence="7">Lactate dehydrogenase</fullName>
    </submittedName>
</protein>
<dbReference type="SUPFAM" id="SSF52283">
    <property type="entry name" value="Formate/glycerate dehydrogenase catalytic domain-like"/>
    <property type="match status" value="1"/>
</dbReference>
<keyword evidence="3" id="KW-0520">NAD</keyword>
<dbReference type="InterPro" id="IPR006139">
    <property type="entry name" value="D-isomer_2_OHA_DH_cat_dom"/>
</dbReference>
<comment type="caution">
    <text evidence="7">The sequence shown here is derived from an EMBL/GenBank/DDBJ whole genome shotgun (WGS) entry which is preliminary data.</text>
</comment>
<evidence type="ECO:0000256" key="3">
    <source>
        <dbReference type="ARBA" id="ARBA00023027"/>
    </source>
</evidence>
<evidence type="ECO:0000259" key="6">
    <source>
        <dbReference type="Pfam" id="PF02826"/>
    </source>
</evidence>
<dbReference type="RefSeq" id="WP_004914954.1">
    <property type="nucleotide sequence ID" value="NZ_MPLS01000003.1"/>
</dbReference>
<dbReference type="PANTHER" id="PTHR43026">
    <property type="entry name" value="2-HYDROXYACID DEHYDROGENASE HOMOLOG 1-RELATED"/>
    <property type="match status" value="1"/>
</dbReference>
<evidence type="ECO:0000256" key="1">
    <source>
        <dbReference type="ARBA" id="ARBA00005854"/>
    </source>
</evidence>
<dbReference type="InterPro" id="IPR036291">
    <property type="entry name" value="NAD(P)-bd_dom_sf"/>
</dbReference>
<feature type="domain" description="D-isomer specific 2-hydroxyacid dehydrogenase catalytic" evidence="5">
    <location>
        <begin position="9"/>
        <end position="328"/>
    </location>
</feature>
<keyword evidence="2 4" id="KW-0560">Oxidoreductase</keyword>
<dbReference type="PANTHER" id="PTHR43026:SF1">
    <property type="entry name" value="2-HYDROXYACID DEHYDROGENASE HOMOLOG 1-RELATED"/>
    <property type="match status" value="1"/>
</dbReference>
<dbReference type="Pfam" id="PF02826">
    <property type="entry name" value="2-Hacid_dh_C"/>
    <property type="match status" value="1"/>
</dbReference>
<comment type="similarity">
    <text evidence="1 4">Belongs to the D-isomer specific 2-hydroxyacid dehydrogenase family.</text>
</comment>
<evidence type="ECO:0000259" key="5">
    <source>
        <dbReference type="Pfam" id="PF00389"/>
    </source>
</evidence>
<evidence type="ECO:0000313" key="7">
    <source>
        <dbReference type="EMBL" id="ORI98460.1"/>
    </source>
</evidence>
<evidence type="ECO:0000256" key="2">
    <source>
        <dbReference type="ARBA" id="ARBA00023002"/>
    </source>
</evidence>
<dbReference type="GO" id="GO:0008720">
    <property type="term" value="F:D-lactate dehydrogenase (NAD+) activity"/>
    <property type="evidence" value="ECO:0007669"/>
    <property type="project" value="TreeGrafter"/>
</dbReference>
<dbReference type="SUPFAM" id="SSF51735">
    <property type="entry name" value="NAD(P)-binding Rossmann-fold domains"/>
    <property type="match status" value="1"/>
</dbReference>
<sequence length="329" mass="36011">MTKILMTSVRNDEEEAINAYAKLHHIEIEISRDEFHPETMPDLTNIDGLVIQQTAEIGGDQAFYNQLAQQVGQITTRTAGYDMIEVDLAKNAGLKVTNVPAYSPRSVAEMALMQIFRLLRRTPEFDARIAQNDFRWAGLQSREIHSVTVGIIGAGRIGGTLAGLLHALGTKVLAYDVNPRDDLRDLVTYVSKEELLSQSDVISLHVDLNDTSVNLLSASDFSQMKDGGLLVNASRGPVINTDDLIDALDNGKLHAVALDTVTDESPVFNHDLRKTGVADERIKKLLAMPNVLLTPHVAFFTNIAVANMVDFALDDVLTILSGATSPHEI</sequence>
<dbReference type="CDD" id="cd12186">
    <property type="entry name" value="LDH"/>
    <property type="match status" value="1"/>
</dbReference>
<dbReference type="InterPro" id="IPR029752">
    <property type="entry name" value="D-isomer_DH_CS1"/>
</dbReference>
<dbReference type="AlphaFoldDB" id="A0A1X0VFI5"/>
<dbReference type="Gene3D" id="3.40.50.720">
    <property type="entry name" value="NAD(P)-binding Rossmann-like Domain"/>
    <property type="match status" value="2"/>
</dbReference>
<dbReference type="PROSITE" id="PS00671">
    <property type="entry name" value="D_2_HYDROXYACID_DH_3"/>
    <property type="match status" value="1"/>
</dbReference>
<evidence type="ECO:0000256" key="4">
    <source>
        <dbReference type="RuleBase" id="RU003719"/>
    </source>
</evidence>
<evidence type="ECO:0000313" key="8">
    <source>
        <dbReference type="Proteomes" id="UP000192288"/>
    </source>
</evidence>
<dbReference type="Pfam" id="PF00389">
    <property type="entry name" value="2-Hacid_dh"/>
    <property type="match status" value="1"/>
</dbReference>
<dbReference type="PROSITE" id="PS00065">
    <property type="entry name" value="D_2_HYDROXYACID_DH_1"/>
    <property type="match status" value="1"/>
</dbReference>
<name>A0A1X0VFI5_LEUPS</name>
<proteinExistence type="inferred from homology"/>
<feature type="domain" description="D-isomer specific 2-hydroxyacid dehydrogenase NAD-binding" evidence="6">
    <location>
        <begin position="112"/>
        <end position="298"/>
    </location>
</feature>
<organism evidence="7 8">
    <name type="scientific">Leuconostoc pseudomesenteroides</name>
    <dbReference type="NCBI Taxonomy" id="33968"/>
    <lineage>
        <taxon>Bacteria</taxon>
        <taxon>Bacillati</taxon>
        <taxon>Bacillota</taxon>
        <taxon>Bacilli</taxon>
        <taxon>Lactobacillales</taxon>
        <taxon>Lactobacillaceae</taxon>
        <taxon>Leuconostoc</taxon>
    </lineage>
</organism>
<dbReference type="InterPro" id="IPR029753">
    <property type="entry name" value="D-isomer_DH_CS"/>
</dbReference>
<dbReference type="Proteomes" id="UP000192288">
    <property type="component" value="Unassembled WGS sequence"/>
</dbReference>
<dbReference type="InterPro" id="IPR006140">
    <property type="entry name" value="D-isomer_DH_NAD-bd"/>
</dbReference>
<accession>A0A1X0VFI5</accession>
<dbReference type="eggNOG" id="COG1052">
    <property type="taxonomic scope" value="Bacteria"/>
</dbReference>